<evidence type="ECO:0000256" key="13">
    <source>
        <dbReference type="ARBA" id="ARBA00023211"/>
    </source>
</evidence>
<dbReference type="SUPFAM" id="SSF56059">
    <property type="entry name" value="Glutathione synthetase ATP-binding domain-like"/>
    <property type="match status" value="1"/>
</dbReference>
<feature type="active site" evidence="17">
    <location>
        <position position="17"/>
    </location>
</feature>
<reference evidence="21 22" key="1">
    <citation type="submission" date="2017-09" db="EMBL/GenBank/DDBJ databases">
        <title>Depth-based differentiation of microbial function through sediment-hosted aquifers and enrichment of novel symbionts in the deep terrestrial subsurface.</title>
        <authorList>
            <person name="Probst A.J."/>
            <person name="Ladd B."/>
            <person name="Jarett J.K."/>
            <person name="Geller-Mcgrath D.E."/>
            <person name="Sieber C.M."/>
            <person name="Emerson J.B."/>
            <person name="Anantharaman K."/>
            <person name="Thomas B.C."/>
            <person name="Malmstrom R."/>
            <person name="Stieglmeier M."/>
            <person name="Klingl A."/>
            <person name="Woyke T."/>
            <person name="Ryan C.M."/>
            <person name="Banfield J.F."/>
        </authorList>
    </citation>
    <scope>NUCLEOTIDE SEQUENCE [LARGE SCALE GENOMIC DNA]</scope>
    <source>
        <strain evidence="21">CG11_big_fil_rev_8_21_14_0_20_45_26</strain>
    </source>
</reference>
<evidence type="ECO:0000256" key="2">
    <source>
        <dbReference type="ARBA" id="ARBA00004496"/>
    </source>
</evidence>
<dbReference type="Pfam" id="PF01820">
    <property type="entry name" value="Dala_Dala_lig_N"/>
    <property type="match status" value="1"/>
</dbReference>
<evidence type="ECO:0000256" key="7">
    <source>
        <dbReference type="ARBA" id="ARBA00022723"/>
    </source>
</evidence>
<feature type="binding site" evidence="18">
    <location>
        <position position="264"/>
    </location>
    <ligand>
        <name>Mg(2+)</name>
        <dbReference type="ChEBI" id="CHEBI:18420"/>
        <label>2</label>
    </ligand>
</feature>
<dbReference type="SUPFAM" id="SSF52440">
    <property type="entry name" value="PreATP-grasp domain"/>
    <property type="match status" value="1"/>
</dbReference>
<dbReference type="GO" id="GO:0005524">
    <property type="term" value="F:ATP binding"/>
    <property type="evidence" value="ECO:0007669"/>
    <property type="project" value="UniProtKB-UniRule"/>
</dbReference>
<comment type="caution">
    <text evidence="21">The sequence shown here is derived from an EMBL/GenBank/DDBJ whole genome shotgun (WGS) entry which is preliminary data.</text>
</comment>
<name>A0A2H0LPI2_9BACT</name>
<comment type="cofactor">
    <cofactor evidence="18">
        <name>Mg(2+)</name>
        <dbReference type="ChEBI" id="CHEBI:18420"/>
    </cofactor>
    <cofactor evidence="18">
        <name>Mn(2+)</name>
        <dbReference type="ChEBI" id="CHEBI:29035"/>
    </cofactor>
    <text evidence="18">Binds 2 magnesium or manganese ions per subunit.</text>
</comment>
<gene>
    <name evidence="16" type="primary">ddl</name>
    <name evidence="21" type="ORF">COV74_05325</name>
</gene>
<keyword evidence="6 16" id="KW-0436">Ligase</keyword>
<dbReference type="Gene3D" id="3.30.470.20">
    <property type="entry name" value="ATP-grasp fold, B domain"/>
    <property type="match status" value="1"/>
</dbReference>
<feature type="active site" evidence="17">
    <location>
        <position position="144"/>
    </location>
</feature>
<comment type="catalytic activity">
    <reaction evidence="15 16">
        <text>2 D-alanine + ATP = D-alanyl-D-alanine + ADP + phosphate + H(+)</text>
        <dbReference type="Rhea" id="RHEA:11224"/>
        <dbReference type="ChEBI" id="CHEBI:15378"/>
        <dbReference type="ChEBI" id="CHEBI:30616"/>
        <dbReference type="ChEBI" id="CHEBI:43474"/>
        <dbReference type="ChEBI" id="CHEBI:57416"/>
        <dbReference type="ChEBI" id="CHEBI:57822"/>
        <dbReference type="ChEBI" id="CHEBI:456216"/>
        <dbReference type="EC" id="6.3.2.4"/>
    </reaction>
</comment>
<dbReference type="GO" id="GO:0009252">
    <property type="term" value="P:peptidoglycan biosynthetic process"/>
    <property type="evidence" value="ECO:0007669"/>
    <property type="project" value="UniProtKB-UniRule"/>
</dbReference>
<dbReference type="InterPro" id="IPR011761">
    <property type="entry name" value="ATP-grasp"/>
</dbReference>
<evidence type="ECO:0000256" key="5">
    <source>
        <dbReference type="ARBA" id="ARBA00022490"/>
    </source>
</evidence>
<dbReference type="Gene3D" id="3.40.50.20">
    <property type="match status" value="1"/>
</dbReference>
<evidence type="ECO:0000256" key="11">
    <source>
        <dbReference type="ARBA" id="ARBA00022960"/>
    </source>
</evidence>
<keyword evidence="8 19" id="KW-0547">Nucleotide-binding</keyword>
<dbReference type="PIRSF" id="PIRSF039102">
    <property type="entry name" value="Ddl/VanB"/>
    <property type="match status" value="1"/>
</dbReference>
<dbReference type="Pfam" id="PF07478">
    <property type="entry name" value="Dala_Dala_lig_C"/>
    <property type="match status" value="1"/>
</dbReference>
<dbReference type="InterPro" id="IPR011095">
    <property type="entry name" value="Dala_Dala_lig_C"/>
</dbReference>
<comment type="pathway">
    <text evidence="16">Cell wall biogenesis; peptidoglycan biosynthesis.</text>
</comment>
<dbReference type="InterPro" id="IPR000291">
    <property type="entry name" value="D-Ala_lig_Van_CS"/>
</dbReference>
<dbReference type="PROSITE" id="PS00844">
    <property type="entry name" value="DALA_DALA_LIGASE_2"/>
    <property type="match status" value="1"/>
</dbReference>
<evidence type="ECO:0000256" key="10">
    <source>
        <dbReference type="ARBA" id="ARBA00022842"/>
    </source>
</evidence>
<dbReference type="UniPathway" id="UPA00219"/>
<dbReference type="EMBL" id="PCVY01000047">
    <property type="protein sequence ID" value="PIQ86287.1"/>
    <property type="molecule type" value="Genomic_DNA"/>
</dbReference>
<keyword evidence="11 16" id="KW-0133">Cell shape</keyword>
<evidence type="ECO:0000313" key="21">
    <source>
        <dbReference type="EMBL" id="PIQ86287.1"/>
    </source>
</evidence>
<evidence type="ECO:0000256" key="9">
    <source>
        <dbReference type="ARBA" id="ARBA00022840"/>
    </source>
</evidence>
<keyword evidence="10 18" id="KW-0460">Magnesium</keyword>
<evidence type="ECO:0000256" key="1">
    <source>
        <dbReference type="ARBA" id="ARBA00001936"/>
    </source>
</evidence>
<sequence length="309" mass="34753">MKFFRRVCVLYGGTSDERPISIKSGKAVYQALLSVQIPTIALDARGSFLKRIKQYQPDMVFVALHGQGGEDGLIQQKLQRADIPFVGSDARSSRNAFDKVLSKRIFKRHRIPTPAWRQVTLRNLNAALPKITLPTVIKPTRNGSSIGIELIDARDQLAKKIRKSIKQFKTIILEDRIIGREFTVGILGKQALPVIELKPKRQFYDYKAKYTKGMTRYLVPAPISKQAAGRLQILALKTHRALGLSDFSRVDMMVDRQGRPYVLEANSIPGFTEFSLLPKAAQLAGISFSELCQTLLKLAAQRYKNSKKI</sequence>
<dbReference type="InterPro" id="IPR011127">
    <property type="entry name" value="Dala_Dala_lig_N"/>
</dbReference>
<organism evidence="21 22">
    <name type="scientific">Candidatus Abzuiibacterium crystallinum</name>
    <dbReference type="NCBI Taxonomy" id="1974748"/>
    <lineage>
        <taxon>Bacteria</taxon>
        <taxon>Pseudomonadati</taxon>
        <taxon>Candidatus Omnitrophota</taxon>
        <taxon>Candidatus Abzuiibacterium</taxon>
    </lineage>
</organism>
<dbReference type="GO" id="GO:0071555">
    <property type="term" value="P:cell wall organization"/>
    <property type="evidence" value="ECO:0007669"/>
    <property type="project" value="UniProtKB-KW"/>
</dbReference>
<evidence type="ECO:0000256" key="4">
    <source>
        <dbReference type="ARBA" id="ARBA00012216"/>
    </source>
</evidence>
<evidence type="ECO:0000313" key="22">
    <source>
        <dbReference type="Proteomes" id="UP000230859"/>
    </source>
</evidence>
<evidence type="ECO:0000256" key="18">
    <source>
        <dbReference type="PIRSR" id="PIRSR039102-3"/>
    </source>
</evidence>
<keyword evidence="7 18" id="KW-0479">Metal-binding</keyword>
<keyword evidence="9 19" id="KW-0067">ATP-binding</keyword>
<dbReference type="AlphaFoldDB" id="A0A2H0LPI2"/>
<evidence type="ECO:0000256" key="16">
    <source>
        <dbReference type="HAMAP-Rule" id="MF_00047"/>
    </source>
</evidence>
<keyword evidence="12 16" id="KW-0573">Peptidoglycan synthesis</keyword>
<feature type="binding site" evidence="18">
    <location>
        <position position="264"/>
    </location>
    <ligand>
        <name>Mg(2+)</name>
        <dbReference type="ChEBI" id="CHEBI:18420"/>
        <label>1</label>
    </ligand>
</feature>
<dbReference type="InterPro" id="IPR016185">
    <property type="entry name" value="PreATP-grasp_dom_sf"/>
</dbReference>
<dbReference type="PROSITE" id="PS50975">
    <property type="entry name" value="ATP_GRASP"/>
    <property type="match status" value="1"/>
</dbReference>
<comment type="cofactor">
    <cofactor evidence="1">
        <name>Mn(2+)</name>
        <dbReference type="ChEBI" id="CHEBI:29035"/>
    </cofactor>
</comment>
<keyword evidence="13 18" id="KW-0464">Manganese</keyword>
<keyword evidence="5 16" id="KW-0963">Cytoplasm</keyword>
<protein>
    <recommendedName>
        <fullName evidence="4 16">D-alanine--D-alanine ligase</fullName>
        <ecNumber evidence="4 16">6.3.2.4</ecNumber>
    </recommendedName>
    <alternativeName>
        <fullName evidence="16">D-Ala-D-Ala ligase</fullName>
    </alternativeName>
    <alternativeName>
        <fullName evidence="16">D-alanylalanine synthetase</fullName>
    </alternativeName>
</protein>
<dbReference type="EC" id="6.3.2.4" evidence="4 16"/>
<evidence type="ECO:0000259" key="20">
    <source>
        <dbReference type="PROSITE" id="PS50975"/>
    </source>
</evidence>
<dbReference type="PANTHER" id="PTHR23132">
    <property type="entry name" value="D-ALANINE--D-ALANINE LIGASE"/>
    <property type="match status" value="1"/>
</dbReference>
<comment type="subcellular location">
    <subcellularLocation>
        <location evidence="2 16">Cytoplasm</location>
    </subcellularLocation>
</comment>
<dbReference type="PANTHER" id="PTHR23132:SF23">
    <property type="entry name" value="D-ALANINE--D-ALANINE LIGASE B"/>
    <property type="match status" value="1"/>
</dbReference>
<dbReference type="InterPro" id="IPR005905">
    <property type="entry name" value="D_ala_D_ala"/>
</dbReference>
<dbReference type="FunFam" id="3.30.470.20:FF:000008">
    <property type="entry name" value="D-alanine--D-alanine ligase"/>
    <property type="match status" value="1"/>
</dbReference>
<dbReference type="GO" id="GO:0046872">
    <property type="term" value="F:metal ion binding"/>
    <property type="evidence" value="ECO:0007669"/>
    <property type="project" value="UniProtKB-KW"/>
</dbReference>
<evidence type="ECO:0000256" key="17">
    <source>
        <dbReference type="PIRSR" id="PIRSR039102-1"/>
    </source>
</evidence>
<accession>A0A2H0LPI2</accession>
<feature type="binding site" evidence="18">
    <location>
        <position position="266"/>
    </location>
    <ligand>
        <name>Mg(2+)</name>
        <dbReference type="ChEBI" id="CHEBI:18420"/>
        <label>2</label>
    </ligand>
</feature>
<dbReference type="NCBIfam" id="NF002378">
    <property type="entry name" value="PRK01372.1"/>
    <property type="match status" value="1"/>
</dbReference>
<dbReference type="InterPro" id="IPR013815">
    <property type="entry name" value="ATP_grasp_subdomain_1"/>
</dbReference>
<dbReference type="GO" id="GO:0008360">
    <property type="term" value="P:regulation of cell shape"/>
    <property type="evidence" value="ECO:0007669"/>
    <property type="project" value="UniProtKB-KW"/>
</dbReference>
<feature type="binding site" evidence="18">
    <location>
        <position position="251"/>
    </location>
    <ligand>
        <name>Mg(2+)</name>
        <dbReference type="ChEBI" id="CHEBI:18420"/>
        <label>1</label>
    </ligand>
</feature>
<evidence type="ECO:0000256" key="8">
    <source>
        <dbReference type="ARBA" id="ARBA00022741"/>
    </source>
</evidence>
<dbReference type="GO" id="GO:0005737">
    <property type="term" value="C:cytoplasm"/>
    <property type="evidence" value="ECO:0007669"/>
    <property type="project" value="UniProtKB-SubCell"/>
</dbReference>
<dbReference type="GO" id="GO:0008716">
    <property type="term" value="F:D-alanine-D-alanine ligase activity"/>
    <property type="evidence" value="ECO:0007669"/>
    <property type="project" value="UniProtKB-UniRule"/>
</dbReference>
<feature type="domain" description="ATP-grasp" evidence="20">
    <location>
        <begin position="103"/>
        <end position="297"/>
    </location>
</feature>
<dbReference type="Gene3D" id="3.30.1490.20">
    <property type="entry name" value="ATP-grasp fold, A domain"/>
    <property type="match status" value="1"/>
</dbReference>
<dbReference type="HAMAP" id="MF_00047">
    <property type="entry name" value="Dala_Dala_lig"/>
    <property type="match status" value="1"/>
</dbReference>
<comment type="function">
    <text evidence="16">Cell wall formation.</text>
</comment>
<evidence type="ECO:0000256" key="19">
    <source>
        <dbReference type="PROSITE-ProRule" id="PRU00409"/>
    </source>
</evidence>
<evidence type="ECO:0000256" key="15">
    <source>
        <dbReference type="ARBA" id="ARBA00047614"/>
    </source>
</evidence>
<feature type="active site" evidence="17">
    <location>
        <position position="275"/>
    </location>
</feature>
<evidence type="ECO:0000256" key="14">
    <source>
        <dbReference type="ARBA" id="ARBA00023316"/>
    </source>
</evidence>
<dbReference type="Proteomes" id="UP000230859">
    <property type="component" value="Unassembled WGS sequence"/>
</dbReference>
<proteinExistence type="inferred from homology"/>
<evidence type="ECO:0000256" key="3">
    <source>
        <dbReference type="ARBA" id="ARBA00010871"/>
    </source>
</evidence>
<dbReference type="NCBIfam" id="TIGR01205">
    <property type="entry name" value="D_ala_D_alaTIGR"/>
    <property type="match status" value="1"/>
</dbReference>
<comment type="similarity">
    <text evidence="3 16">Belongs to the D-alanine--D-alanine ligase family.</text>
</comment>
<evidence type="ECO:0000256" key="6">
    <source>
        <dbReference type="ARBA" id="ARBA00022598"/>
    </source>
</evidence>
<keyword evidence="14 16" id="KW-0961">Cell wall biogenesis/degradation</keyword>
<evidence type="ECO:0000256" key="12">
    <source>
        <dbReference type="ARBA" id="ARBA00022984"/>
    </source>
</evidence>